<dbReference type="Gene3D" id="3.40.1010.10">
    <property type="entry name" value="Cobalt-precorrin-4 Transmethylase, Domain 1"/>
    <property type="match status" value="1"/>
</dbReference>
<sequence length="504" mass="55480">MKVGKVFLVGAGPGDPKLITVKGIEAIQKADVIVYDRLAHPSLLKYGRRDAEKIYVGKSPNRHTLQQEEINQLLVQLALEGKLVTRLKGGDPTIFGRVGEEALLLAEHGISFEIVPGITSAIAVPAYAGIPVTHRDFTSSIAIVTGHEDPTKNESNINWEKLATATGTLIFLMGVSNLKLIRDKLIENGRDSSTPVALVRMGTRVEQKTVTGTLENIVQVVEETKLTSPAIIIIGEVVKLREQLAWFEKKPLFGKRVLVTRARNQASELSALIEELGGETVEFPVIKIVPPKHTKEYQQAFQQLDQYDWIMFTSVNGVQSFFQTLKEQRIDIRKMAKARIAAIGPKTAALLEEKGLIVDVLPQEFRAEGLLDALTGELKVGQKVLLPRADIARKILPDQLKEKGLEVVEINAYETVIDAENKDEIIKMLKEKQIQIITFTSSSTVKNFYEALQGESLEKLLKGVTLASIGPITTDTAQQLGLNIDITASEYTIPGLVKAISKSK</sequence>
<accession>A0A135L1Z7</accession>
<dbReference type="InterPro" id="IPR050161">
    <property type="entry name" value="Siro_Cobalamin_biosynth"/>
</dbReference>
<evidence type="ECO:0000256" key="1">
    <source>
        <dbReference type="ARBA" id="ARBA00005879"/>
    </source>
</evidence>
<evidence type="ECO:0000256" key="2">
    <source>
        <dbReference type="ARBA" id="ARBA00012162"/>
    </source>
</evidence>
<dbReference type="Pfam" id="PF00590">
    <property type="entry name" value="TP_methylase"/>
    <property type="match status" value="1"/>
</dbReference>
<evidence type="ECO:0000259" key="10">
    <source>
        <dbReference type="Pfam" id="PF00590"/>
    </source>
</evidence>
<dbReference type="GO" id="GO:0004852">
    <property type="term" value="F:uroporphyrinogen-III synthase activity"/>
    <property type="evidence" value="ECO:0007669"/>
    <property type="project" value="InterPro"/>
</dbReference>
<name>A0A135L1Z7_9BACI</name>
<dbReference type="CDD" id="cd06578">
    <property type="entry name" value="HemD"/>
    <property type="match status" value="1"/>
</dbReference>
<evidence type="ECO:0000256" key="9">
    <source>
        <dbReference type="RuleBase" id="RU003960"/>
    </source>
</evidence>
<keyword evidence="13" id="KW-1185">Reference proteome</keyword>
<feature type="domain" description="Tetrapyrrole biosynthesis uroporphyrinogen III synthase" evidence="11">
    <location>
        <begin position="267"/>
        <end position="497"/>
    </location>
</feature>
<comment type="caution">
    <text evidence="12">The sequence shown here is derived from an EMBL/GenBank/DDBJ whole genome shotgun (WGS) entry which is preliminary data.</text>
</comment>
<protein>
    <recommendedName>
        <fullName evidence="3">Uroporphyrinogen-III C-methyltransferase</fullName>
        <ecNumber evidence="2">2.1.1.107</ecNumber>
    </recommendedName>
    <alternativeName>
        <fullName evidence="8">Uroporphyrinogen III methylase</fullName>
    </alternativeName>
</protein>
<dbReference type="Pfam" id="PF02602">
    <property type="entry name" value="HEM4"/>
    <property type="match status" value="1"/>
</dbReference>
<dbReference type="InterPro" id="IPR003754">
    <property type="entry name" value="4pyrrol_synth_uPrphyn_synth"/>
</dbReference>
<dbReference type="FunFam" id="3.40.50.10090:FF:000001">
    <property type="entry name" value="Bifunctional uroporphyrinogen-III C-methyltransferase/uroporphyrinogen-III synthase"/>
    <property type="match status" value="1"/>
</dbReference>
<dbReference type="CDD" id="cd11642">
    <property type="entry name" value="SUMT"/>
    <property type="match status" value="1"/>
</dbReference>
<dbReference type="InterPro" id="IPR014776">
    <property type="entry name" value="4pyrrole_Mease_sub2"/>
</dbReference>
<dbReference type="InterPro" id="IPR036108">
    <property type="entry name" value="4pyrrol_syn_uPrphyn_synt_sf"/>
</dbReference>
<evidence type="ECO:0000256" key="8">
    <source>
        <dbReference type="ARBA" id="ARBA00079776"/>
    </source>
</evidence>
<gene>
    <name evidence="12" type="ORF">U473_02565</name>
</gene>
<reference evidence="12 13" key="1">
    <citation type="submission" date="2016-02" db="EMBL/GenBank/DDBJ databases">
        <title>Draft Genome for Tepidibacillus decaturensis nov. sp. Strain Z9, an Anaerobic, Moderately Thermophilic and Heterotrophic Bacterium from Deep Subsurface of the Illinois Basin, USA.</title>
        <authorList>
            <person name="Dong Y."/>
            <person name="Chang J.Y."/>
            <person name="Sanford R."/>
            <person name="Fouke B.W."/>
        </authorList>
    </citation>
    <scope>NUCLEOTIDE SEQUENCE [LARGE SCALE GENOMIC DNA]</scope>
    <source>
        <strain evidence="12 13">Z9</strain>
    </source>
</reference>
<dbReference type="PROSITE" id="PS00839">
    <property type="entry name" value="SUMT_1"/>
    <property type="match status" value="1"/>
</dbReference>
<dbReference type="EC" id="2.1.1.107" evidence="2"/>
<evidence type="ECO:0000313" key="13">
    <source>
        <dbReference type="Proteomes" id="UP000070352"/>
    </source>
</evidence>
<dbReference type="GO" id="GO:0032259">
    <property type="term" value="P:methylation"/>
    <property type="evidence" value="ECO:0007669"/>
    <property type="project" value="UniProtKB-KW"/>
</dbReference>
<evidence type="ECO:0000256" key="6">
    <source>
        <dbReference type="ARBA" id="ARBA00022691"/>
    </source>
</evidence>
<dbReference type="PANTHER" id="PTHR45790:SF3">
    <property type="entry name" value="S-ADENOSYL-L-METHIONINE-DEPENDENT UROPORPHYRINOGEN III METHYLTRANSFERASE, CHLOROPLASTIC"/>
    <property type="match status" value="1"/>
</dbReference>
<keyword evidence="5 9" id="KW-0808">Transferase</keyword>
<comment type="similarity">
    <text evidence="1 9">Belongs to the precorrin methyltransferase family.</text>
</comment>
<evidence type="ECO:0000256" key="4">
    <source>
        <dbReference type="ARBA" id="ARBA00022603"/>
    </source>
</evidence>
<evidence type="ECO:0000256" key="7">
    <source>
        <dbReference type="ARBA" id="ARBA00023244"/>
    </source>
</evidence>
<dbReference type="FunFam" id="3.30.950.10:FF:000001">
    <property type="entry name" value="Siroheme synthase"/>
    <property type="match status" value="1"/>
</dbReference>
<dbReference type="PANTHER" id="PTHR45790">
    <property type="entry name" value="SIROHEME SYNTHASE-RELATED"/>
    <property type="match status" value="1"/>
</dbReference>
<dbReference type="InterPro" id="IPR003043">
    <property type="entry name" value="Uropor_MeTrfase_CS"/>
</dbReference>
<dbReference type="InterPro" id="IPR000878">
    <property type="entry name" value="4pyrrol_Mease"/>
</dbReference>
<evidence type="ECO:0000256" key="3">
    <source>
        <dbReference type="ARBA" id="ARBA00018323"/>
    </source>
</evidence>
<dbReference type="SUPFAM" id="SSF53790">
    <property type="entry name" value="Tetrapyrrole methylase"/>
    <property type="match status" value="1"/>
</dbReference>
<keyword evidence="4 9" id="KW-0489">Methyltransferase</keyword>
<dbReference type="OrthoDB" id="9815856at2"/>
<dbReference type="Proteomes" id="UP000070352">
    <property type="component" value="Unassembled WGS sequence"/>
</dbReference>
<evidence type="ECO:0000313" key="12">
    <source>
        <dbReference type="EMBL" id="KXG43028.1"/>
    </source>
</evidence>
<evidence type="ECO:0000256" key="5">
    <source>
        <dbReference type="ARBA" id="ARBA00022679"/>
    </source>
</evidence>
<organism evidence="12 13">
    <name type="scientific">Tepidibacillus decaturensis</name>
    <dbReference type="NCBI Taxonomy" id="1413211"/>
    <lineage>
        <taxon>Bacteria</taxon>
        <taxon>Bacillati</taxon>
        <taxon>Bacillota</taxon>
        <taxon>Bacilli</taxon>
        <taxon>Bacillales</taxon>
        <taxon>Bacillaceae</taxon>
        <taxon>Tepidibacillus</taxon>
    </lineage>
</organism>
<evidence type="ECO:0000259" key="11">
    <source>
        <dbReference type="Pfam" id="PF02602"/>
    </source>
</evidence>
<feature type="domain" description="Tetrapyrrole methylase" evidence="10">
    <location>
        <begin position="5"/>
        <end position="217"/>
    </location>
</feature>
<dbReference type="RefSeq" id="WP_068723032.1">
    <property type="nucleotide sequence ID" value="NZ_LSKU01000001.1"/>
</dbReference>
<keyword evidence="6" id="KW-0949">S-adenosyl-L-methionine</keyword>
<dbReference type="Gene3D" id="3.40.50.10090">
    <property type="match status" value="2"/>
</dbReference>
<dbReference type="InterPro" id="IPR035996">
    <property type="entry name" value="4pyrrol_Methylase_sf"/>
</dbReference>
<dbReference type="EMBL" id="LSKU01000001">
    <property type="protein sequence ID" value="KXG43028.1"/>
    <property type="molecule type" value="Genomic_DNA"/>
</dbReference>
<proteinExistence type="inferred from homology"/>
<dbReference type="InterPro" id="IPR006366">
    <property type="entry name" value="CobA/CysG_C"/>
</dbReference>
<dbReference type="AlphaFoldDB" id="A0A135L1Z7"/>
<dbReference type="SUPFAM" id="SSF69618">
    <property type="entry name" value="HemD-like"/>
    <property type="match status" value="1"/>
</dbReference>
<dbReference type="STRING" id="1413211.U473_02565"/>
<keyword evidence="7" id="KW-0627">Porphyrin biosynthesis</keyword>
<dbReference type="InterPro" id="IPR014777">
    <property type="entry name" value="4pyrrole_Mease_sub1"/>
</dbReference>
<dbReference type="FunFam" id="3.40.1010.10:FF:000001">
    <property type="entry name" value="Siroheme synthase"/>
    <property type="match status" value="1"/>
</dbReference>
<dbReference type="Gene3D" id="3.30.950.10">
    <property type="entry name" value="Methyltransferase, Cobalt-precorrin-4 Transmethylase, Domain 2"/>
    <property type="match status" value="1"/>
</dbReference>
<dbReference type="NCBIfam" id="TIGR01469">
    <property type="entry name" value="cobA_cysG_Cterm"/>
    <property type="match status" value="1"/>
</dbReference>
<dbReference type="GO" id="GO:0004851">
    <property type="term" value="F:uroporphyrin-III C-methyltransferase activity"/>
    <property type="evidence" value="ECO:0007669"/>
    <property type="project" value="UniProtKB-EC"/>
</dbReference>
<dbReference type="GO" id="GO:0019354">
    <property type="term" value="P:siroheme biosynthetic process"/>
    <property type="evidence" value="ECO:0007669"/>
    <property type="project" value="InterPro"/>
</dbReference>
<dbReference type="NCBIfam" id="NF004790">
    <property type="entry name" value="PRK06136.1"/>
    <property type="match status" value="1"/>
</dbReference>
<dbReference type="PROSITE" id="PS00840">
    <property type="entry name" value="SUMT_2"/>
    <property type="match status" value="1"/>
</dbReference>